<dbReference type="GeneID" id="54546541"/>
<protein>
    <submittedName>
        <fullName evidence="2">Uncharacterized protein</fullName>
    </submittedName>
</protein>
<feature type="compositionally biased region" description="Polar residues" evidence="1">
    <location>
        <begin position="1"/>
        <end position="12"/>
    </location>
</feature>
<feature type="compositionally biased region" description="Low complexity" evidence="1">
    <location>
        <begin position="20"/>
        <end position="31"/>
    </location>
</feature>
<reference evidence="2" key="1">
    <citation type="journal article" date="2020" name="Stud. Mycol.">
        <title>101 Dothideomycetes genomes: a test case for predicting lifestyles and emergence of pathogens.</title>
        <authorList>
            <person name="Haridas S."/>
            <person name="Albert R."/>
            <person name="Binder M."/>
            <person name="Bloem J."/>
            <person name="Labutti K."/>
            <person name="Salamov A."/>
            <person name="Andreopoulos B."/>
            <person name="Baker S."/>
            <person name="Barry K."/>
            <person name="Bills G."/>
            <person name="Bluhm B."/>
            <person name="Cannon C."/>
            <person name="Castanera R."/>
            <person name="Culley D."/>
            <person name="Daum C."/>
            <person name="Ezra D."/>
            <person name="Gonzalez J."/>
            <person name="Henrissat B."/>
            <person name="Kuo A."/>
            <person name="Liang C."/>
            <person name="Lipzen A."/>
            <person name="Lutzoni F."/>
            <person name="Magnuson J."/>
            <person name="Mondo S."/>
            <person name="Nolan M."/>
            <person name="Ohm R."/>
            <person name="Pangilinan J."/>
            <person name="Park H.-J."/>
            <person name="Ramirez L."/>
            <person name="Alfaro M."/>
            <person name="Sun H."/>
            <person name="Tritt A."/>
            <person name="Yoshinaga Y."/>
            <person name="Zwiers L.-H."/>
            <person name="Turgeon B."/>
            <person name="Goodwin S."/>
            <person name="Spatafora J."/>
            <person name="Crous P."/>
            <person name="Grigoriev I."/>
        </authorList>
    </citation>
    <scope>NUCLEOTIDE SEQUENCE</scope>
    <source>
        <strain evidence="2">CBS 379.55</strain>
    </source>
</reference>
<dbReference type="Proteomes" id="UP000800097">
    <property type="component" value="Unassembled WGS sequence"/>
</dbReference>
<keyword evidence="3" id="KW-1185">Reference proteome</keyword>
<evidence type="ECO:0000313" key="3">
    <source>
        <dbReference type="Proteomes" id="UP000800097"/>
    </source>
</evidence>
<gene>
    <name evidence="2" type="ORF">EI97DRAFT_162678</name>
</gene>
<evidence type="ECO:0000256" key="1">
    <source>
        <dbReference type="SAM" id="MobiDB-lite"/>
    </source>
</evidence>
<evidence type="ECO:0000313" key="2">
    <source>
        <dbReference type="EMBL" id="KAF2273174.1"/>
    </source>
</evidence>
<feature type="region of interest" description="Disordered" evidence="1">
    <location>
        <begin position="1"/>
        <end position="31"/>
    </location>
</feature>
<name>A0A6A6JAA4_WESOR</name>
<accession>A0A6A6JAA4</accession>
<organism evidence="2 3">
    <name type="scientific">Westerdykella ornata</name>
    <dbReference type="NCBI Taxonomy" id="318751"/>
    <lineage>
        <taxon>Eukaryota</taxon>
        <taxon>Fungi</taxon>
        <taxon>Dikarya</taxon>
        <taxon>Ascomycota</taxon>
        <taxon>Pezizomycotina</taxon>
        <taxon>Dothideomycetes</taxon>
        <taxon>Pleosporomycetidae</taxon>
        <taxon>Pleosporales</taxon>
        <taxon>Sporormiaceae</taxon>
        <taxon>Westerdykella</taxon>
    </lineage>
</organism>
<dbReference type="RefSeq" id="XP_033650713.1">
    <property type="nucleotide sequence ID" value="XM_033793366.1"/>
</dbReference>
<sequence length="180" mass="19803">MASYILSSSPVQPGSAGYASSPPGTVSPTTTVTQYSPVAVRNGGNSNQTKLVEFFSNEIHPADPLFKSRYLRVDGFIDPEQALSAVERAIKDVSLPPPFLIHHHHYHHHLVLVSQSCTLPYDPSFSTAVLSLLVLIYFFVSVSSTSDKISVHQRHLQSCCPSSGRETLAYRVYHSRPHSI</sequence>
<dbReference type="EMBL" id="ML986512">
    <property type="protein sequence ID" value="KAF2273174.1"/>
    <property type="molecule type" value="Genomic_DNA"/>
</dbReference>
<dbReference type="AlphaFoldDB" id="A0A6A6JAA4"/>
<proteinExistence type="predicted"/>